<evidence type="ECO:0000256" key="4">
    <source>
        <dbReference type="SAM" id="SignalP"/>
    </source>
</evidence>
<evidence type="ECO:0000313" key="7">
    <source>
        <dbReference type="Proteomes" id="UP001595445"/>
    </source>
</evidence>
<dbReference type="InterPro" id="IPR051692">
    <property type="entry name" value="OMP-like"/>
</dbReference>
<protein>
    <submittedName>
        <fullName evidence="6">Outer membrane protein</fullName>
    </submittedName>
</protein>
<evidence type="ECO:0000313" key="6">
    <source>
        <dbReference type="EMBL" id="MFC3086802.1"/>
    </source>
</evidence>
<organism evidence="6 7">
    <name type="scientific">Tabrizicola soli</name>
    <dbReference type="NCBI Taxonomy" id="2185115"/>
    <lineage>
        <taxon>Bacteria</taxon>
        <taxon>Pseudomonadati</taxon>
        <taxon>Pseudomonadota</taxon>
        <taxon>Alphaproteobacteria</taxon>
        <taxon>Rhodobacterales</taxon>
        <taxon>Paracoccaceae</taxon>
        <taxon>Tabrizicola</taxon>
    </lineage>
</organism>
<feature type="domain" description="Outer membrane protein beta-barrel" evidence="5">
    <location>
        <begin position="38"/>
        <end position="253"/>
    </location>
</feature>
<evidence type="ECO:0000256" key="1">
    <source>
        <dbReference type="ARBA" id="ARBA00004370"/>
    </source>
</evidence>
<dbReference type="RefSeq" id="WP_197645916.1">
    <property type="nucleotide sequence ID" value="NZ_JAEACP010000016.1"/>
</dbReference>
<keyword evidence="3" id="KW-0472">Membrane</keyword>
<dbReference type="Gene3D" id="2.40.160.20">
    <property type="match status" value="1"/>
</dbReference>
<gene>
    <name evidence="6" type="ORF">ACFOD6_12170</name>
</gene>
<evidence type="ECO:0000256" key="3">
    <source>
        <dbReference type="ARBA" id="ARBA00023136"/>
    </source>
</evidence>
<reference evidence="7" key="1">
    <citation type="journal article" date="2019" name="Int. J. Syst. Evol. Microbiol.">
        <title>The Global Catalogue of Microorganisms (GCM) 10K type strain sequencing project: providing services to taxonomists for standard genome sequencing and annotation.</title>
        <authorList>
            <consortium name="The Broad Institute Genomics Platform"/>
            <consortium name="The Broad Institute Genome Sequencing Center for Infectious Disease"/>
            <person name="Wu L."/>
            <person name="Ma J."/>
        </authorList>
    </citation>
    <scope>NUCLEOTIDE SEQUENCE [LARGE SCALE GENOMIC DNA]</scope>
    <source>
        <strain evidence="7">KCTC 62102</strain>
    </source>
</reference>
<dbReference type="SUPFAM" id="SSF103515">
    <property type="entry name" value="Autotransporter"/>
    <property type="match status" value="1"/>
</dbReference>
<dbReference type="Proteomes" id="UP001595445">
    <property type="component" value="Unassembled WGS sequence"/>
</dbReference>
<dbReference type="Pfam" id="PF13505">
    <property type="entry name" value="OMP_b-brl"/>
    <property type="match status" value="1"/>
</dbReference>
<keyword evidence="2 4" id="KW-0732">Signal</keyword>
<evidence type="ECO:0000256" key="2">
    <source>
        <dbReference type="ARBA" id="ARBA00022729"/>
    </source>
</evidence>
<feature type="chain" id="PRO_5046517659" evidence="4">
    <location>
        <begin position="25"/>
        <end position="253"/>
    </location>
</feature>
<name>A0ABV7DWH5_9RHOB</name>
<keyword evidence="7" id="KW-1185">Reference proteome</keyword>
<sequence length="253" mass="26529">MTAVISSFALLAAAAIALATPALAGGPAPASVEPEPAAAAPAKADTWTGPWVGLSLGSGFANYDFGTRISNPSDPGEFVSLNLPDYGGDGAFAAIELGYGRRFADNMVWGVQFDHAVSGIDTGSEFATSVPFAIETHFKPATLTTLGARFGYLVNDRTLIFGMGGATRAEFEGSASISGAATSENDFSIETWGVTLGVGAETQIAKDLSLKFDYRITDFGDYSIYDESIDAANFDGWLATKVQTFRVTLARKF</sequence>
<dbReference type="EMBL" id="JBHRSM010000022">
    <property type="protein sequence ID" value="MFC3086802.1"/>
    <property type="molecule type" value="Genomic_DNA"/>
</dbReference>
<comment type="subcellular location">
    <subcellularLocation>
        <location evidence="1">Membrane</location>
    </subcellularLocation>
</comment>
<dbReference type="InterPro" id="IPR027385">
    <property type="entry name" value="Beta-barrel_OMP"/>
</dbReference>
<evidence type="ECO:0000259" key="5">
    <source>
        <dbReference type="Pfam" id="PF13505"/>
    </source>
</evidence>
<proteinExistence type="predicted"/>
<dbReference type="InterPro" id="IPR036709">
    <property type="entry name" value="Autotransporte_beta_dom_sf"/>
</dbReference>
<accession>A0ABV7DWH5</accession>
<comment type="caution">
    <text evidence="6">The sequence shown here is derived from an EMBL/GenBank/DDBJ whole genome shotgun (WGS) entry which is preliminary data.</text>
</comment>
<dbReference type="PANTHER" id="PTHR34001:SF3">
    <property type="entry name" value="BLL7405 PROTEIN"/>
    <property type="match status" value="1"/>
</dbReference>
<dbReference type="PANTHER" id="PTHR34001">
    <property type="entry name" value="BLL7405 PROTEIN"/>
    <property type="match status" value="1"/>
</dbReference>
<feature type="signal peptide" evidence="4">
    <location>
        <begin position="1"/>
        <end position="24"/>
    </location>
</feature>